<dbReference type="Proteomes" id="UP001058167">
    <property type="component" value="Unassembled WGS sequence"/>
</dbReference>
<evidence type="ECO:0000313" key="2">
    <source>
        <dbReference type="EMBL" id="GLV67852.1"/>
    </source>
</evidence>
<keyword evidence="3" id="KW-1185">Reference proteome</keyword>
<reference evidence="1" key="1">
    <citation type="submission" date="2022-06" db="EMBL/GenBank/DDBJ databases">
        <title>Draft genome sequences of Pectobacterium carotovorum subsp. carotovorum str. NBRC12380.</title>
        <authorList>
            <person name="Wakabayashi Y."/>
            <person name="Kojima K."/>
        </authorList>
    </citation>
    <scope>NUCLEOTIDE SEQUENCE</scope>
    <source>
        <strain evidence="1">NBRC 12380</strain>
    </source>
</reference>
<evidence type="ECO:0000313" key="3">
    <source>
        <dbReference type="Proteomes" id="UP001058167"/>
    </source>
</evidence>
<comment type="caution">
    <text evidence="2">The sequence shown here is derived from an EMBL/GenBank/DDBJ whole genome shotgun (WGS) entry which is preliminary data.</text>
</comment>
<organism evidence="2 4">
    <name type="scientific">Pectobacterium carotovorum subsp. carotovorum</name>
    <name type="common">Erwinia carotovora subsp. carotovora</name>
    <dbReference type="NCBI Taxonomy" id="555"/>
    <lineage>
        <taxon>Bacteria</taxon>
        <taxon>Pseudomonadati</taxon>
        <taxon>Pseudomonadota</taxon>
        <taxon>Gammaproteobacteria</taxon>
        <taxon>Enterobacterales</taxon>
        <taxon>Pectobacteriaceae</taxon>
        <taxon>Pectobacterium</taxon>
    </lineage>
</organism>
<proteinExistence type="predicted"/>
<gene>
    <name evidence="2" type="ORF">Pcaca03_02960</name>
    <name evidence="1" type="ORF">SOASR016_02960</name>
</gene>
<dbReference type="Proteomes" id="UP001165145">
    <property type="component" value="Unassembled WGS sequence"/>
</dbReference>
<accession>A0AAI9KXD5</accession>
<reference evidence="2" key="2">
    <citation type="submission" date="2023-02" db="EMBL/GenBank/DDBJ databases">
        <title>Pectobacterium carotovorum subsp. carotovorum NBRC 12380.</title>
        <authorList>
            <person name="Ichikawa N."/>
            <person name="Sato H."/>
            <person name="Tonouchi N."/>
        </authorList>
    </citation>
    <scope>NUCLEOTIDE SEQUENCE</scope>
    <source>
        <strain evidence="2">NBRC 12380</strain>
    </source>
</reference>
<dbReference type="EMBL" id="BRLF01000001">
    <property type="protein sequence ID" value="GKX45544.1"/>
    <property type="molecule type" value="Genomic_DNA"/>
</dbReference>
<dbReference type="EMBL" id="BSRL01000001">
    <property type="protein sequence ID" value="GLV67852.1"/>
    <property type="molecule type" value="Genomic_DNA"/>
</dbReference>
<name>A0AAI9KXD5_PECCC</name>
<sequence>MDKMRLRFHVEIDAISEKDRMGWDGMGWDYLSYEMISILMISLNTIPK</sequence>
<protein>
    <submittedName>
        <fullName evidence="2">Uncharacterized protein</fullName>
    </submittedName>
</protein>
<evidence type="ECO:0000313" key="4">
    <source>
        <dbReference type="Proteomes" id="UP001165145"/>
    </source>
</evidence>
<evidence type="ECO:0000313" key="1">
    <source>
        <dbReference type="EMBL" id="GKX45544.1"/>
    </source>
</evidence>
<dbReference type="AlphaFoldDB" id="A0AAI9KXD5"/>